<sequence>MGATYDPQEHLVRVITSATSFKAVNLAARPGTRVSVCQVDGRWWSTLEGPALVVADPEEVAEAERRYALRYRPPRPNPDRVVIQVRVERVLGNVRPEPALQEPRAEAV</sequence>
<accession>A0A7Z0JD96</accession>
<evidence type="ECO:0000259" key="1">
    <source>
        <dbReference type="Pfam" id="PF01243"/>
    </source>
</evidence>
<dbReference type="SUPFAM" id="SSF50475">
    <property type="entry name" value="FMN-binding split barrel"/>
    <property type="match status" value="1"/>
</dbReference>
<protein>
    <recommendedName>
        <fullName evidence="1">Pyridoxamine 5'-phosphate oxidase N-terminal domain-containing protein</fullName>
    </recommendedName>
</protein>
<dbReference type="InterPro" id="IPR011576">
    <property type="entry name" value="Pyridox_Oxase_N"/>
</dbReference>
<evidence type="ECO:0000313" key="3">
    <source>
        <dbReference type="Proteomes" id="UP000572051"/>
    </source>
</evidence>
<proteinExistence type="predicted"/>
<name>A0A7Z0JD96_9ACTN</name>
<dbReference type="Pfam" id="PF01243">
    <property type="entry name" value="PNPOx_N"/>
    <property type="match status" value="1"/>
</dbReference>
<organism evidence="2 3">
    <name type="scientific">Nocardiopsis aegyptia</name>
    <dbReference type="NCBI Taxonomy" id="220378"/>
    <lineage>
        <taxon>Bacteria</taxon>
        <taxon>Bacillati</taxon>
        <taxon>Actinomycetota</taxon>
        <taxon>Actinomycetes</taxon>
        <taxon>Streptosporangiales</taxon>
        <taxon>Nocardiopsidaceae</taxon>
        <taxon>Nocardiopsis</taxon>
    </lineage>
</organism>
<dbReference type="EMBL" id="JACCFS010000001">
    <property type="protein sequence ID" value="NYJ38086.1"/>
    <property type="molecule type" value="Genomic_DNA"/>
</dbReference>
<dbReference type="AlphaFoldDB" id="A0A7Z0JD96"/>
<reference evidence="2 3" key="1">
    <citation type="submission" date="2020-07" db="EMBL/GenBank/DDBJ databases">
        <title>Sequencing the genomes of 1000 actinobacteria strains.</title>
        <authorList>
            <person name="Klenk H.-P."/>
        </authorList>
    </citation>
    <scope>NUCLEOTIDE SEQUENCE [LARGE SCALE GENOMIC DNA]</scope>
    <source>
        <strain evidence="2 3">DSM 44442</strain>
    </source>
</reference>
<evidence type="ECO:0000313" key="2">
    <source>
        <dbReference type="EMBL" id="NYJ38086.1"/>
    </source>
</evidence>
<dbReference type="Gene3D" id="2.30.110.10">
    <property type="entry name" value="Electron Transport, Fmn-binding Protein, Chain A"/>
    <property type="match status" value="1"/>
</dbReference>
<gene>
    <name evidence="2" type="ORF">HNR10_005967</name>
</gene>
<keyword evidence="3" id="KW-1185">Reference proteome</keyword>
<dbReference type="Proteomes" id="UP000572051">
    <property type="component" value="Unassembled WGS sequence"/>
</dbReference>
<comment type="caution">
    <text evidence="2">The sequence shown here is derived from an EMBL/GenBank/DDBJ whole genome shotgun (WGS) entry which is preliminary data.</text>
</comment>
<feature type="domain" description="Pyridoxamine 5'-phosphate oxidase N-terminal" evidence="1">
    <location>
        <begin position="13"/>
        <end position="91"/>
    </location>
</feature>
<dbReference type="InterPro" id="IPR012349">
    <property type="entry name" value="Split_barrel_FMN-bd"/>
</dbReference>